<dbReference type="InterPro" id="IPR038885">
    <property type="entry name" value="PLB1"/>
</dbReference>
<dbReference type="PANTHER" id="PTHR21325:SF31">
    <property type="entry name" value="GH22081P-RELATED"/>
    <property type="match status" value="1"/>
</dbReference>
<evidence type="ECO:0000313" key="2">
    <source>
        <dbReference type="EMBL" id="KAG2206118.1"/>
    </source>
</evidence>
<proteinExistence type="predicted"/>
<evidence type="ECO:0000313" key="3">
    <source>
        <dbReference type="Proteomes" id="UP000603453"/>
    </source>
</evidence>
<accession>A0A8H7R8I6</accession>
<organism evidence="2 3">
    <name type="scientific">Mucor saturninus</name>
    <dbReference type="NCBI Taxonomy" id="64648"/>
    <lineage>
        <taxon>Eukaryota</taxon>
        <taxon>Fungi</taxon>
        <taxon>Fungi incertae sedis</taxon>
        <taxon>Mucoromycota</taxon>
        <taxon>Mucoromycotina</taxon>
        <taxon>Mucoromycetes</taxon>
        <taxon>Mucorales</taxon>
        <taxon>Mucorineae</taxon>
        <taxon>Mucoraceae</taxon>
        <taxon>Mucor</taxon>
    </lineage>
</organism>
<protein>
    <recommendedName>
        <fullName evidence="4">SGNH hydrolase-type esterase domain-containing protein</fullName>
    </recommendedName>
</protein>
<name>A0A8H7R8I6_9FUNG</name>
<feature type="signal peptide" evidence="1">
    <location>
        <begin position="1"/>
        <end position="19"/>
    </location>
</feature>
<sequence>MLSAQFIIFIVLSVGYAMAVNVADIAECPALPARQTPARDVTDLRIDDIKIIAGLGDSIMAGLAMNGIDYENRGVFNLSLISEYRGNSYAVGGNTGAITLPNFIKRYNPKVRGASVHSHVISFCTNPYCGLPTSFYRPFTDRLNGAQSNAIAKNLDYELDYLIPRNFGLNVWMRMKAYYIFSSSFKNDWKMITINIGTNDQCSSCSSKSEAYTTPEAYGKYVEAAILRIQKEIPKVVVNLLGTFKVSGIFPLSAKNKSYCVKNGILENTKECACSGSTANMTKMDDLSDAYNEKLSILAAKYKGVVGGTFAVMYSPAPIDFSSFPINALSNVDCFHPSKKGHQWFAKTLWNQLFIKRSLKPSVIGFQENLSIYCPTSVDRLPTTNA</sequence>
<keyword evidence="3" id="KW-1185">Reference proteome</keyword>
<comment type="caution">
    <text evidence="2">The sequence shown here is derived from an EMBL/GenBank/DDBJ whole genome shotgun (WGS) entry which is preliminary data.</text>
</comment>
<reference evidence="2" key="1">
    <citation type="submission" date="2020-12" db="EMBL/GenBank/DDBJ databases">
        <title>Metabolic potential, ecology and presence of endohyphal bacteria is reflected in genomic diversity of Mucoromycotina.</title>
        <authorList>
            <person name="Muszewska A."/>
            <person name="Okrasinska A."/>
            <person name="Steczkiewicz K."/>
            <person name="Drgas O."/>
            <person name="Orlowska M."/>
            <person name="Perlinska-Lenart U."/>
            <person name="Aleksandrzak-Piekarczyk T."/>
            <person name="Szatraj K."/>
            <person name="Zielenkiewicz U."/>
            <person name="Pilsyk S."/>
            <person name="Malc E."/>
            <person name="Mieczkowski P."/>
            <person name="Kruszewska J.S."/>
            <person name="Biernat P."/>
            <person name="Pawlowska J."/>
        </authorList>
    </citation>
    <scope>NUCLEOTIDE SEQUENCE</scope>
    <source>
        <strain evidence="2">WA0000017839</strain>
    </source>
</reference>
<dbReference type="PANTHER" id="PTHR21325">
    <property type="entry name" value="PHOSPHOLIPASE B, PLB1"/>
    <property type="match status" value="1"/>
</dbReference>
<dbReference type="Proteomes" id="UP000603453">
    <property type="component" value="Unassembled WGS sequence"/>
</dbReference>
<dbReference type="InterPro" id="IPR001087">
    <property type="entry name" value="GDSL"/>
</dbReference>
<dbReference type="EMBL" id="JAEPRD010000032">
    <property type="protein sequence ID" value="KAG2206118.1"/>
    <property type="molecule type" value="Genomic_DNA"/>
</dbReference>
<dbReference type="GO" id="GO:0006644">
    <property type="term" value="P:phospholipid metabolic process"/>
    <property type="evidence" value="ECO:0007669"/>
    <property type="project" value="TreeGrafter"/>
</dbReference>
<dbReference type="OrthoDB" id="10265800at2759"/>
<dbReference type="Gene3D" id="3.40.50.1110">
    <property type="entry name" value="SGNH hydrolase"/>
    <property type="match status" value="1"/>
</dbReference>
<dbReference type="InterPro" id="IPR036514">
    <property type="entry name" value="SGNH_hydro_sf"/>
</dbReference>
<feature type="chain" id="PRO_5034593184" description="SGNH hydrolase-type esterase domain-containing protein" evidence="1">
    <location>
        <begin position="20"/>
        <end position="386"/>
    </location>
</feature>
<gene>
    <name evidence="2" type="ORF">INT47_003767</name>
</gene>
<dbReference type="AlphaFoldDB" id="A0A8H7R8I6"/>
<evidence type="ECO:0000256" key="1">
    <source>
        <dbReference type="SAM" id="SignalP"/>
    </source>
</evidence>
<dbReference type="GO" id="GO:0004620">
    <property type="term" value="F:phospholipase activity"/>
    <property type="evidence" value="ECO:0007669"/>
    <property type="project" value="InterPro"/>
</dbReference>
<keyword evidence="1" id="KW-0732">Signal</keyword>
<dbReference type="SUPFAM" id="SSF52266">
    <property type="entry name" value="SGNH hydrolase"/>
    <property type="match status" value="1"/>
</dbReference>
<evidence type="ECO:0008006" key="4">
    <source>
        <dbReference type="Google" id="ProtNLM"/>
    </source>
</evidence>
<dbReference type="Pfam" id="PF00657">
    <property type="entry name" value="Lipase_GDSL"/>
    <property type="match status" value="1"/>
</dbReference>